<name>T0Z001_9ZZZZ</name>
<sequence length="490" mass="51441">PSTAGSGRRRSSRTRPRCRFSSGTRDRTPAREATTGRATPCGRWPTAGSTTRSAAGSTGTRSTRAGTSRTSRRWASTTPRSSPSTRRGVQRFGDPRFAEIVAGTARWVESTLGDPAGGFGASQDADNAPGDDGGYFTWSRRELMAALAPDDLRFATRLFGVGTDGRMPHDPERNVLFRTVSADDAATGLPAASDPARAAERVRAALEAARARRPAPAVDRALYADINGRFVAAFARAGSALDQPVWIDRARRAADRFLHAAYAPELGIAHRLDGARGRGYGLLEDQVAFAAGLLELAVVGADPDYLRPAVRLLELVDREFRGEDGILRDLAPRLYDGPAVGPLLEASYPLEDAPHLSANAGAALAFLRLAAVTHDPGPRATARRLLEPIAGRLRDGGLFAAGSALGAALAGTVPVSVVVEGEGPEAARLLRAARRAWHPLAAVFAGTPPEPFALPAEVAAAGPGRAARALVCVGDRCRPPITDPEALAAA</sequence>
<feature type="compositionally biased region" description="Low complexity" evidence="1">
    <location>
        <begin position="45"/>
        <end position="87"/>
    </location>
</feature>
<proteinExistence type="predicted"/>
<evidence type="ECO:0000313" key="2">
    <source>
        <dbReference type="EMBL" id="EQD41281.1"/>
    </source>
</evidence>
<feature type="compositionally biased region" description="Basic residues" evidence="1">
    <location>
        <begin position="7"/>
        <end position="18"/>
    </location>
</feature>
<accession>T0Z001</accession>
<dbReference type="EMBL" id="AUZZ01007741">
    <property type="protein sequence ID" value="EQD41281.1"/>
    <property type="molecule type" value="Genomic_DNA"/>
</dbReference>
<reference evidence="2" key="2">
    <citation type="journal article" date="2014" name="ISME J.">
        <title>Microbial stratification in low pH oxic and suboxic macroscopic growths along an acid mine drainage.</title>
        <authorList>
            <person name="Mendez-Garcia C."/>
            <person name="Mesa V."/>
            <person name="Sprenger R.R."/>
            <person name="Richter M."/>
            <person name="Diez M.S."/>
            <person name="Solano J."/>
            <person name="Bargiela R."/>
            <person name="Golyshina O.V."/>
            <person name="Manteca A."/>
            <person name="Ramos J.L."/>
            <person name="Gallego J.R."/>
            <person name="Llorente I."/>
            <person name="Martins Dos Santos V.A."/>
            <person name="Jensen O.N."/>
            <person name="Pelaez A.I."/>
            <person name="Sanchez J."/>
            <person name="Ferrer M."/>
        </authorList>
    </citation>
    <scope>NUCLEOTIDE SEQUENCE</scope>
</reference>
<protein>
    <recommendedName>
        <fullName evidence="3">Thioredoxin domain-containing protein</fullName>
    </recommendedName>
</protein>
<evidence type="ECO:0000256" key="1">
    <source>
        <dbReference type="SAM" id="MobiDB-lite"/>
    </source>
</evidence>
<reference evidence="2" key="1">
    <citation type="submission" date="2013-08" db="EMBL/GenBank/DDBJ databases">
        <authorList>
            <person name="Mendez C."/>
            <person name="Richter M."/>
            <person name="Ferrer M."/>
            <person name="Sanchez J."/>
        </authorList>
    </citation>
    <scope>NUCLEOTIDE SEQUENCE</scope>
</reference>
<dbReference type="AlphaFoldDB" id="T0Z001"/>
<feature type="non-terminal residue" evidence="2">
    <location>
        <position position="490"/>
    </location>
</feature>
<dbReference type="Gene3D" id="1.50.10.10">
    <property type="match status" value="1"/>
</dbReference>
<comment type="caution">
    <text evidence="2">The sequence shown here is derived from an EMBL/GenBank/DDBJ whole genome shotgun (WGS) entry which is preliminary data.</text>
</comment>
<dbReference type="PANTHER" id="PTHR42899">
    <property type="entry name" value="SPERMATOGENESIS-ASSOCIATED PROTEIN 20"/>
    <property type="match status" value="1"/>
</dbReference>
<organism evidence="2">
    <name type="scientific">mine drainage metagenome</name>
    <dbReference type="NCBI Taxonomy" id="410659"/>
    <lineage>
        <taxon>unclassified sequences</taxon>
        <taxon>metagenomes</taxon>
        <taxon>ecological metagenomes</taxon>
    </lineage>
</organism>
<dbReference type="SUPFAM" id="SSF48208">
    <property type="entry name" value="Six-hairpin glycosidases"/>
    <property type="match status" value="1"/>
</dbReference>
<dbReference type="PANTHER" id="PTHR42899:SF1">
    <property type="entry name" value="SPERMATOGENESIS-ASSOCIATED PROTEIN 20"/>
    <property type="match status" value="1"/>
</dbReference>
<gene>
    <name evidence="2" type="ORF">B2A_10750</name>
</gene>
<feature type="non-terminal residue" evidence="2">
    <location>
        <position position="1"/>
    </location>
</feature>
<dbReference type="InterPro" id="IPR024705">
    <property type="entry name" value="Ssp411"/>
</dbReference>
<dbReference type="GO" id="GO:0005975">
    <property type="term" value="P:carbohydrate metabolic process"/>
    <property type="evidence" value="ECO:0007669"/>
    <property type="project" value="InterPro"/>
</dbReference>
<dbReference type="InterPro" id="IPR008928">
    <property type="entry name" value="6-hairpin_glycosidase_sf"/>
</dbReference>
<evidence type="ECO:0008006" key="3">
    <source>
        <dbReference type="Google" id="ProtNLM"/>
    </source>
</evidence>
<feature type="region of interest" description="Disordered" evidence="1">
    <location>
        <begin position="1"/>
        <end position="90"/>
    </location>
</feature>
<dbReference type="InterPro" id="IPR012341">
    <property type="entry name" value="6hp_glycosidase-like_sf"/>
</dbReference>